<evidence type="ECO:0000256" key="10">
    <source>
        <dbReference type="ARBA" id="ARBA00034345"/>
    </source>
</evidence>
<comment type="catalytic activity">
    <reaction evidence="12">
        <text>dibenzothiophene 5-oxide + FMNH2 + O2 = dibenzothiophene 5,5-dioxide + FMN + H2O + H(+)</text>
        <dbReference type="Rhea" id="RHEA:49080"/>
        <dbReference type="ChEBI" id="CHEBI:15377"/>
        <dbReference type="ChEBI" id="CHEBI:15378"/>
        <dbReference type="ChEBI" id="CHEBI:15379"/>
        <dbReference type="ChEBI" id="CHEBI:23683"/>
        <dbReference type="ChEBI" id="CHEBI:57618"/>
        <dbReference type="ChEBI" id="CHEBI:58210"/>
        <dbReference type="ChEBI" id="CHEBI:90356"/>
    </reaction>
</comment>
<dbReference type="Pfam" id="PF02770">
    <property type="entry name" value="Acyl-CoA_dh_M"/>
    <property type="match status" value="1"/>
</dbReference>
<dbReference type="PANTHER" id="PTHR43884:SF12">
    <property type="entry name" value="ISOVALERYL-COA DEHYDROGENASE, MITOCHONDRIAL-RELATED"/>
    <property type="match status" value="1"/>
</dbReference>
<dbReference type="GO" id="GO:0050660">
    <property type="term" value="F:flavin adenine dinucleotide binding"/>
    <property type="evidence" value="ECO:0007669"/>
    <property type="project" value="InterPro"/>
</dbReference>
<feature type="domain" description="Acyl-CoA dehydrogenase/oxidase N-terminal" evidence="15">
    <location>
        <begin position="23"/>
        <end position="110"/>
    </location>
</feature>
<dbReference type="SUPFAM" id="SSF56645">
    <property type="entry name" value="Acyl-CoA dehydrogenase NM domain-like"/>
    <property type="match status" value="1"/>
</dbReference>
<dbReference type="EC" id="1.14.14.21" evidence="9"/>
<accession>A0A7I7XYY7</accession>
<dbReference type="PIRSF" id="PIRSF016578">
    <property type="entry name" value="HsaA"/>
    <property type="match status" value="1"/>
</dbReference>
<evidence type="ECO:0000256" key="6">
    <source>
        <dbReference type="ARBA" id="ARBA00023033"/>
    </source>
</evidence>
<dbReference type="GO" id="GO:0004497">
    <property type="term" value="F:monooxygenase activity"/>
    <property type="evidence" value="ECO:0007669"/>
    <property type="project" value="UniProtKB-KW"/>
</dbReference>
<dbReference type="Gene3D" id="1.10.540.10">
    <property type="entry name" value="Acyl-CoA dehydrogenase/oxidase, N-terminal domain"/>
    <property type="match status" value="1"/>
</dbReference>
<dbReference type="InterPro" id="IPR046373">
    <property type="entry name" value="Acyl-CoA_Oxase/DH_mid-dom_sf"/>
</dbReference>
<dbReference type="InterPro" id="IPR009100">
    <property type="entry name" value="AcylCoA_DH/oxidase_NM_dom_sf"/>
</dbReference>
<comment type="catalytic activity">
    <reaction evidence="13">
        <text>dibenzothiophene + 2 FMNH2 + 2 O2 = dibenzothiophene 5,5-dioxide + 2 FMN + 2 H2O + 2 H(+)</text>
        <dbReference type="Rhea" id="RHEA:49072"/>
        <dbReference type="ChEBI" id="CHEBI:15377"/>
        <dbReference type="ChEBI" id="CHEBI:15378"/>
        <dbReference type="ChEBI" id="CHEBI:15379"/>
        <dbReference type="ChEBI" id="CHEBI:23681"/>
        <dbReference type="ChEBI" id="CHEBI:57618"/>
        <dbReference type="ChEBI" id="CHEBI:58210"/>
        <dbReference type="ChEBI" id="CHEBI:90356"/>
        <dbReference type="EC" id="1.14.14.21"/>
    </reaction>
</comment>
<evidence type="ECO:0000259" key="14">
    <source>
        <dbReference type="Pfam" id="PF02770"/>
    </source>
</evidence>
<evidence type="ECO:0000256" key="11">
    <source>
        <dbReference type="ARBA" id="ARBA00047859"/>
    </source>
</evidence>
<dbReference type="GO" id="GO:0006552">
    <property type="term" value="P:L-leucine catabolic process"/>
    <property type="evidence" value="ECO:0007669"/>
    <property type="project" value="TreeGrafter"/>
</dbReference>
<dbReference type="Gene3D" id="1.20.140.10">
    <property type="entry name" value="Butyryl-CoA Dehydrogenase, subunit A, domain 3"/>
    <property type="match status" value="1"/>
</dbReference>
<evidence type="ECO:0000256" key="5">
    <source>
        <dbReference type="ARBA" id="ARBA00023002"/>
    </source>
</evidence>
<sequence length="406" mass="42672">MTAQVAVTRISSAEEALATAARLSEDFATAANLRDAERELPGEQVRALSDAGLLALSVPVEFGGIDAPATVLAEVFRLIAEADPSLAQIPHSHYTFLEALRLQGTREQQAFFYDLVRDGAMFANAQTERGPHPINVDATSLVPDGSGGYMLNGRKFYCTGSLFADWLVVRASLVTTADEQTCASTPKAVAFVPADAVGVTIVDDWDGMGQRTTASGTVTLDAVRVPAEHVVPFTPIFDTVSTYGARAQLLHAALDVGIATGALAEGVRQAAKARPHFEAGVESAVEDPTLIQAAGELTVTVRAAEALLVRAAQLVDAAAANLHEDSAAEASVAVAIAKVAATKAALDASSVLFELGGTRSASGAANLSRFWRDARTHTLHDASRWKLQHIGRFTLSGTKPPRHGQL</sequence>
<dbReference type="AlphaFoldDB" id="A0A7I7XYY7"/>
<dbReference type="InterPro" id="IPR013786">
    <property type="entry name" value="AcylCoA_DH/ox_N"/>
</dbReference>
<dbReference type="Proteomes" id="UP000466931">
    <property type="component" value="Chromosome"/>
</dbReference>
<keyword evidence="5" id="KW-0560">Oxidoreductase</keyword>
<feature type="domain" description="Acyl-CoA dehydrogenase C-terminal" evidence="16">
    <location>
        <begin position="249"/>
        <end position="382"/>
    </location>
</feature>
<comment type="catalytic activity">
    <reaction evidence="11">
        <text>dibenzothiophene + FMNH2 + O2 = dibenzothiophene 5-oxide + FMN + H2O + H(+)</text>
        <dbReference type="Rhea" id="RHEA:49076"/>
        <dbReference type="ChEBI" id="CHEBI:15377"/>
        <dbReference type="ChEBI" id="CHEBI:15378"/>
        <dbReference type="ChEBI" id="CHEBI:15379"/>
        <dbReference type="ChEBI" id="CHEBI:23681"/>
        <dbReference type="ChEBI" id="CHEBI:23683"/>
        <dbReference type="ChEBI" id="CHEBI:57618"/>
        <dbReference type="ChEBI" id="CHEBI:58210"/>
    </reaction>
</comment>
<comment type="similarity">
    <text evidence="8">Belongs to the DszC flavin monooxygenase family.</text>
</comment>
<dbReference type="SUPFAM" id="SSF47203">
    <property type="entry name" value="Acyl-CoA dehydrogenase C-terminal domain-like"/>
    <property type="match status" value="1"/>
</dbReference>
<feature type="domain" description="Acyl-CoA oxidase/dehydrogenase middle" evidence="14">
    <location>
        <begin position="135"/>
        <end position="223"/>
    </location>
</feature>
<dbReference type="GO" id="GO:0008470">
    <property type="term" value="F:3-methylbutanoyl-CoA dehydrogenase activity"/>
    <property type="evidence" value="ECO:0007669"/>
    <property type="project" value="TreeGrafter"/>
</dbReference>
<dbReference type="InterPro" id="IPR037069">
    <property type="entry name" value="AcylCoA_DH/ox_N_sf"/>
</dbReference>
<dbReference type="NCBIfam" id="TIGR04022">
    <property type="entry name" value="sulfur_SfnB"/>
    <property type="match status" value="1"/>
</dbReference>
<dbReference type="EMBL" id="AP022612">
    <property type="protein sequence ID" value="BBZ34364.1"/>
    <property type="molecule type" value="Genomic_DNA"/>
</dbReference>
<evidence type="ECO:0000313" key="18">
    <source>
        <dbReference type="Proteomes" id="UP000466931"/>
    </source>
</evidence>
<dbReference type="InterPro" id="IPR006091">
    <property type="entry name" value="Acyl-CoA_Oxase/DH_mid-dom"/>
</dbReference>
<organism evidence="17 18">
    <name type="scientific">Mycolicibacterium confluentis</name>
    <dbReference type="NCBI Taxonomy" id="28047"/>
    <lineage>
        <taxon>Bacteria</taxon>
        <taxon>Bacillati</taxon>
        <taxon>Actinomycetota</taxon>
        <taxon>Actinomycetes</taxon>
        <taxon>Mycobacteriales</taxon>
        <taxon>Mycobacteriaceae</taxon>
        <taxon>Mycolicibacterium</taxon>
    </lineage>
</organism>
<keyword evidence="6" id="KW-0503">Monooxygenase</keyword>
<dbReference type="Pfam" id="PF08028">
    <property type="entry name" value="Acyl-CoA_dh_2"/>
    <property type="match status" value="1"/>
</dbReference>
<protein>
    <recommendedName>
        <fullName evidence="10">Dibenzothiophene monooxygenase</fullName>
        <ecNumber evidence="9">1.14.14.21</ecNumber>
    </recommendedName>
</protein>
<comment type="subcellular location">
    <subcellularLocation>
        <location evidence="1">Cytoplasm</location>
    </subcellularLocation>
</comment>
<evidence type="ECO:0000256" key="4">
    <source>
        <dbReference type="ARBA" id="ARBA00022741"/>
    </source>
</evidence>
<evidence type="ECO:0000256" key="9">
    <source>
        <dbReference type="ARBA" id="ARBA00034328"/>
    </source>
</evidence>
<reference evidence="17" key="1">
    <citation type="journal article" date="2019" name="Emerg. Microbes Infect.">
        <title>Comprehensive subspecies identification of 175 nontuberculous mycobacteria species based on 7547 genomic profiles.</title>
        <authorList>
            <person name="Matsumoto Y."/>
            <person name="Kinjo T."/>
            <person name="Motooka D."/>
            <person name="Nabeya D."/>
            <person name="Jung N."/>
            <person name="Uechi K."/>
            <person name="Horii T."/>
            <person name="Iida T."/>
            <person name="Fujita J."/>
            <person name="Nakamura S."/>
        </authorList>
    </citation>
    <scope>NUCLEOTIDE SEQUENCE [LARGE SCALE GENOMIC DNA]</scope>
    <source>
        <strain evidence="17">JCM 13671</strain>
    </source>
</reference>
<evidence type="ECO:0000259" key="15">
    <source>
        <dbReference type="Pfam" id="PF02771"/>
    </source>
</evidence>
<dbReference type="InterPro" id="IPR013107">
    <property type="entry name" value="Acyl-CoA_DH_C"/>
</dbReference>
<evidence type="ECO:0000313" key="17">
    <source>
        <dbReference type="EMBL" id="BBZ34364.1"/>
    </source>
</evidence>
<keyword evidence="18" id="KW-1185">Reference proteome</keyword>
<evidence type="ECO:0000256" key="13">
    <source>
        <dbReference type="ARBA" id="ARBA00049456"/>
    </source>
</evidence>
<evidence type="ECO:0000256" key="2">
    <source>
        <dbReference type="ARBA" id="ARBA00022630"/>
    </source>
</evidence>
<dbReference type="RefSeq" id="WP_085151571.1">
    <property type="nucleotide sequence ID" value="NZ_AP022612.1"/>
</dbReference>
<proteinExistence type="inferred from homology"/>
<dbReference type="InterPro" id="IPR036250">
    <property type="entry name" value="AcylCo_DH-like_C"/>
</dbReference>
<name>A0A7I7XYY7_9MYCO</name>
<evidence type="ECO:0000256" key="7">
    <source>
        <dbReference type="ARBA" id="ARBA00034307"/>
    </source>
</evidence>
<comment type="pathway">
    <text evidence="7">Sulfur metabolism; dibenzothiophene degradation.</text>
</comment>
<evidence type="ECO:0000256" key="3">
    <source>
        <dbReference type="ARBA" id="ARBA00022643"/>
    </source>
</evidence>
<evidence type="ECO:0000256" key="12">
    <source>
        <dbReference type="ARBA" id="ARBA00048445"/>
    </source>
</evidence>
<dbReference type="InterPro" id="IPR023922">
    <property type="entry name" value="S04_starv_induced_SfnB"/>
</dbReference>
<keyword evidence="3" id="KW-0288">FMN</keyword>
<dbReference type="GO" id="GO:0005737">
    <property type="term" value="C:cytoplasm"/>
    <property type="evidence" value="ECO:0007669"/>
    <property type="project" value="UniProtKB-SubCell"/>
</dbReference>
<reference evidence="17" key="2">
    <citation type="submission" date="2020-02" db="EMBL/GenBank/DDBJ databases">
        <authorList>
            <person name="Matsumoto Y."/>
            <person name="Motooka D."/>
            <person name="Nakamura S."/>
        </authorList>
    </citation>
    <scope>NUCLEOTIDE SEQUENCE</scope>
    <source>
        <strain evidence="17">JCM 13671</strain>
    </source>
</reference>
<evidence type="ECO:0000259" key="16">
    <source>
        <dbReference type="Pfam" id="PF08028"/>
    </source>
</evidence>
<dbReference type="Pfam" id="PF02771">
    <property type="entry name" value="Acyl-CoA_dh_N"/>
    <property type="match status" value="1"/>
</dbReference>
<dbReference type="PANTHER" id="PTHR43884">
    <property type="entry name" value="ACYL-COA DEHYDROGENASE"/>
    <property type="match status" value="1"/>
</dbReference>
<evidence type="ECO:0000256" key="8">
    <source>
        <dbReference type="ARBA" id="ARBA00034317"/>
    </source>
</evidence>
<dbReference type="Gene3D" id="2.40.110.10">
    <property type="entry name" value="Butyryl-CoA Dehydrogenase, subunit A, domain 2"/>
    <property type="match status" value="1"/>
</dbReference>
<evidence type="ECO:0000256" key="1">
    <source>
        <dbReference type="ARBA" id="ARBA00004496"/>
    </source>
</evidence>
<keyword evidence="4" id="KW-0547">Nucleotide-binding</keyword>
<keyword evidence="2" id="KW-0285">Flavoprotein</keyword>
<dbReference type="OrthoDB" id="571684at2"/>
<gene>
    <name evidence="17" type="ORF">MCNF_29690</name>
</gene>